<keyword evidence="1 5" id="KW-0489">Methyltransferase</keyword>
<evidence type="ECO:0000313" key="6">
    <source>
        <dbReference type="EMBL" id="GEB31309.1"/>
    </source>
</evidence>
<evidence type="ECO:0000256" key="1">
    <source>
        <dbReference type="ARBA" id="ARBA00022603"/>
    </source>
</evidence>
<keyword evidence="7" id="KW-1185">Reference proteome</keyword>
<evidence type="ECO:0000256" key="2">
    <source>
        <dbReference type="ARBA" id="ARBA00022679"/>
    </source>
</evidence>
<comment type="catalytic activity">
    <reaction evidence="5">
        <text>malonyl-[ACP] + S-adenosyl-L-methionine = malonyl-[ACP] methyl ester + S-adenosyl-L-homocysteine</text>
        <dbReference type="Rhea" id="RHEA:17105"/>
        <dbReference type="Rhea" id="RHEA-COMP:9623"/>
        <dbReference type="Rhea" id="RHEA-COMP:9954"/>
        <dbReference type="ChEBI" id="CHEBI:57856"/>
        <dbReference type="ChEBI" id="CHEBI:59789"/>
        <dbReference type="ChEBI" id="CHEBI:78449"/>
        <dbReference type="ChEBI" id="CHEBI:78845"/>
        <dbReference type="EC" id="2.1.1.197"/>
    </reaction>
</comment>
<name>A0A4Y3PJK4_BREPA</name>
<dbReference type="Proteomes" id="UP000316882">
    <property type="component" value="Unassembled WGS sequence"/>
</dbReference>
<evidence type="ECO:0000256" key="4">
    <source>
        <dbReference type="ARBA" id="ARBA00022756"/>
    </source>
</evidence>
<dbReference type="EMBL" id="BJMH01000003">
    <property type="protein sequence ID" value="GEB31309.1"/>
    <property type="molecule type" value="Genomic_DNA"/>
</dbReference>
<comment type="pathway">
    <text evidence="5">Cofactor biosynthesis; biotin biosynthesis.</text>
</comment>
<dbReference type="PANTHER" id="PTHR13090">
    <property type="entry name" value="ARGININE-HYDROXYLASE NDUFAF5, MITOCHONDRIAL"/>
    <property type="match status" value="1"/>
</dbReference>
<organism evidence="6 7">
    <name type="scientific">Brevibacillus parabrevis</name>
    <dbReference type="NCBI Taxonomy" id="54914"/>
    <lineage>
        <taxon>Bacteria</taxon>
        <taxon>Bacillati</taxon>
        <taxon>Bacillota</taxon>
        <taxon>Bacilli</taxon>
        <taxon>Bacillales</taxon>
        <taxon>Paenibacillaceae</taxon>
        <taxon>Brevibacillus</taxon>
    </lineage>
</organism>
<sequence length="272" mass="30164">MHTEQIKRRFSSQATSYEQYAIVQKEMAQRLGAIVSATLADKSVESILEIGCGTGGLTRLIRGQYPKAAYEAIDIAPGMITQARSNLEQHGLAVSFRQADTEEWVWTQPEATRDLIVSGACFQWLLRPESTIRRLCKLLKPGSPLLFSTFGPNTFCELHDSFARAHASLGEQGVRHGLSYLTTEQWLALLDSAGMESLQATVHKVVLTYPGVLDFLRAVKAVGASASEDKTAGLGRKRLLFAMADYYQRTYGDEKGVRVTYEMLFVSGFRSQ</sequence>
<dbReference type="CDD" id="cd02440">
    <property type="entry name" value="AdoMet_MTases"/>
    <property type="match status" value="1"/>
</dbReference>
<dbReference type="STRING" id="54914.AV540_15225"/>
<dbReference type="AlphaFoldDB" id="A0A4Y3PJK4"/>
<evidence type="ECO:0000313" key="7">
    <source>
        <dbReference type="Proteomes" id="UP000316882"/>
    </source>
</evidence>
<comment type="similarity">
    <text evidence="5">Belongs to the methyltransferase superfamily.</text>
</comment>
<dbReference type="RefSeq" id="WP_122962593.1">
    <property type="nucleotide sequence ID" value="NZ_BJMH01000003.1"/>
</dbReference>
<dbReference type="UniPathway" id="UPA00078"/>
<keyword evidence="4 5" id="KW-0093">Biotin biosynthesis</keyword>
<dbReference type="InterPro" id="IPR050602">
    <property type="entry name" value="Malonyl-ACP_OMT"/>
</dbReference>
<comment type="caution">
    <text evidence="6">The sequence shown here is derived from an EMBL/GenBank/DDBJ whole genome shotgun (WGS) entry which is preliminary data.</text>
</comment>
<gene>
    <name evidence="5 6" type="primary">bioC</name>
    <name evidence="6" type="ORF">BPA01_08890</name>
</gene>
<proteinExistence type="inferred from homology"/>
<accession>A0A4Y3PJK4</accession>
<dbReference type="InterPro" id="IPR011814">
    <property type="entry name" value="BioC"/>
</dbReference>
<evidence type="ECO:0000256" key="3">
    <source>
        <dbReference type="ARBA" id="ARBA00022691"/>
    </source>
</evidence>
<dbReference type="PANTHER" id="PTHR13090:SF1">
    <property type="entry name" value="ARGININE-HYDROXYLASE NDUFAF5, MITOCHONDRIAL"/>
    <property type="match status" value="1"/>
</dbReference>
<dbReference type="EC" id="2.1.1.197" evidence="5"/>
<reference evidence="6 7" key="1">
    <citation type="submission" date="2019-06" db="EMBL/GenBank/DDBJ databases">
        <title>Whole genome shotgun sequence of Brevibacillus parabrevis NBRC 12334.</title>
        <authorList>
            <person name="Hosoyama A."/>
            <person name="Uohara A."/>
            <person name="Ohji S."/>
            <person name="Ichikawa N."/>
        </authorList>
    </citation>
    <scope>NUCLEOTIDE SEQUENCE [LARGE SCALE GENOMIC DNA]</scope>
    <source>
        <strain evidence="6 7">NBRC 12334</strain>
    </source>
</reference>
<dbReference type="GO" id="GO:0010340">
    <property type="term" value="F:carboxyl-O-methyltransferase activity"/>
    <property type="evidence" value="ECO:0007669"/>
    <property type="project" value="UniProtKB-UniRule"/>
</dbReference>
<keyword evidence="3 5" id="KW-0949">S-adenosyl-L-methionine</keyword>
<dbReference type="InterPro" id="IPR029063">
    <property type="entry name" value="SAM-dependent_MTases_sf"/>
</dbReference>
<dbReference type="GO" id="GO:0102130">
    <property type="term" value="F:malonyl-CoA methyltransferase activity"/>
    <property type="evidence" value="ECO:0007669"/>
    <property type="project" value="UniProtKB-EC"/>
</dbReference>
<dbReference type="SUPFAM" id="SSF53335">
    <property type="entry name" value="S-adenosyl-L-methionine-dependent methyltransferases"/>
    <property type="match status" value="1"/>
</dbReference>
<evidence type="ECO:0000256" key="5">
    <source>
        <dbReference type="HAMAP-Rule" id="MF_00835"/>
    </source>
</evidence>
<protein>
    <recommendedName>
        <fullName evidence="5">Malonyl-[acyl-carrier protein] O-methyltransferase</fullName>
        <shortName evidence="5">Malonyl-ACP O-methyltransferase</shortName>
        <ecNumber evidence="5">2.1.1.197</ecNumber>
    </recommendedName>
    <alternativeName>
        <fullName evidence="5">Biotin synthesis protein BioC</fullName>
    </alternativeName>
</protein>
<dbReference type="GO" id="GO:0032259">
    <property type="term" value="P:methylation"/>
    <property type="evidence" value="ECO:0007669"/>
    <property type="project" value="UniProtKB-KW"/>
</dbReference>
<dbReference type="GO" id="GO:0009102">
    <property type="term" value="P:biotin biosynthetic process"/>
    <property type="evidence" value="ECO:0007669"/>
    <property type="project" value="UniProtKB-UniRule"/>
</dbReference>
<dbReference type="Pfam" id="PF13489">
    <property type="entry name" value="Methyltransf_23"/>
    <property type="match status" value="1"/>
</dbReference>
<keyword evidence="2 5" id="KW-0808">Transferase</keyword>
<comment type="function">
    <text evidence="5">Converts the free carboxyl group of a malonyl-thioester to its methyl ester by transfer of a methyl group from S-adenosyl-L-methionine (SAM). It allows to synthesize pimeloyl-ACP via the fatty acid synthetic pathway.</text>
</comment>
<dbReference type="NCBIfam" id="TIGR02072">
    <property type="entry name" value="BioC"/>
    <property type="match status" value="1"/>
</dbReference>
<dbReference type="HAMAP" id="MF_00835">
    <property type="entry name" value="BioC"/>
    <property type="match status" value="1"/>
</dbReference>
<dbReference type="Gene3D" id="3.40.50.150">
    <property type="entry name" value="Vaccinia Virus protein VP39"/>
    <property type="match status" value="1"/>
</dbReference>